<evidence type="ECO:0000313" key="6">
    <source>
        <dbReference type="Proteomes" id="UP000447873"/>
    </source>
</evidence>
<dbReference type="PANTHER" id="PTHR31962:SF1">
    <property type="entry name" value="SPHINGOLIPID LONG CHAIN BASE-RESPONSIVE PROTEIN PIL1"/>
    <property type="match status" value="1"/>
</dbReference>
<evidence type="ECO:0000256" key="3">
    <source>
        <dbReference type="SAM" id="MobiDB-lite"/>
    </source>
</evidence>
<evidence type="ECO:0000313" key="5">
    <source>
        <dbReference type="EMBL" id="KAE9991313.1"/>
    </source>
</evidence>
<proteinExistence type="predicted"/>
<organism evidence="5 7">
    <name type="scientific">Venturia inaequalis</name>
    <name type="common">Apple scab fungus</name>
    <dbReference type="NCBI Taxonomy" id="5025"/>
    <lineage>
        <taxon>Eukaryota</taxon>
        <taxon>Fungi</taxon>
        <taxon>Dikarya</taxon>
        <taxon>Ascomycota</taxon>
        <taxon>Pezizomycotina</taxon>
        <taxon>Dothideomycetes</taxon>
        <taxon>Pleosporomycetidae</taxon>
        <taxon>Venturiales</taxon>
        <taxon>Venturiaceae</taxon>
        <taxon>Venturia</taxon>
    </lineage>
</organism>
<accession>A0A8H3ZCL7</accession>
<dbReference type="EMBL" id="WNWR01000100">
    <property type="protein sequence ID" value="KAE9991313.1"/>
    <property type="molecule type" value="Genomic_DNA"/>
</dbReference>
<dbReference type="GO" id="GO:0070941">
    <property type="term" value="P:eisosome assembly"/>
    <property type="evidence" value="ECO:0007669"/>
    <property type="project" value="TreeGrafter"/>
</dbReference>
<evidence type="ECO:0000313" key="7">
    <source>
        <dbReference type="Proteomes" id="UP000490939"/>
    </source>
</evidence>
<feature type="compositionally biased region" description="Acidic residues" evidence="3">
    <location>
        <begin position="324"/>
        <end position="336"/>
    </location>
</feature>
<evidence type="ECO:0000256" key="1">
    <source>
        <dbReference type="ARBA" id="ARBA00022553"/>
    </source>
</evidence>
<keyword evidence="1" id="KW-0597">Phosphoprotein</keyword>
<evidence type="ECO:0000256" key="2">
    <source>
        <dbReference type="SAM" id="Coils"/>
    </source>
</evidence>
<dbReference type="GO" id="GO:0008289">
    <property type="term" value="F:lipid binding"/>
    <property type="evidence" value="ECO:0007669"/>
    <property type="project" value="TreeGrafter"/>
</dbReference>
<dbReference type="GO" id="GO:0005886">
    <property type="term" value="C:plasma membrane"/>
    <property type="evidence" value="ECO:0007669"/>
    <property type="project" value="TreeGrafter"/>
</dbReference>
<feature type="region of interest" description="Disordered" evidence="3">
    <location>
        <begin position="273"/>
        <end position="354"/>
    </location>
</feature>
<name>A0A8H3ZCL7_VENIN</name>
<sequence length="354" mass="39961">MHRTYSMRQSRAPTASQIQSPPPPASSTKSGRFFGKASIGHTFRRSTAGAFGPDLAKKLSQLVKMEKNLMRSMELVSRERMEAAQQLSIWGESCDDDVSDVTDKLGVLLYEIGELEDQFVDRYDQYRVTMKSIRNIEVSVQPSRDRKQKITDNIAQLKYKEPNSPKIVVLEQELVRAEAESLVAEAQLSNITREKLKAAFTYQFDALREHCEKLAIIAGYGKHLLELVDDTPVTPGETRNAYDGYEASKAIIQDCEDALTNWVTQNAAVSSKLSTRARTLSQRRKNRIRGDGIDLSHQDQSMHRESDRESGMWVPASEHRATGDEYDDDEEDDEEAPSTINGDIRGREEERIAA</sequence>
<protein>
    <recommendedName>
        <fullName evidence="8">Sphingolipid long chain base-responsive protein PIL1</fullName>
    </recommendedName>
</protein>
<evidence type="ECO:0008006" key="8">
    <source>
        <dbReference type="Google" id="ProtNLM"/>
    </source>
</evidence>
<reference evidence="5 7" key="1">
    <citation type="submission" date="2019-07" db="EMBL/GenBank/DDBJ databases">
        <title>Venturia inaequalis Genome Resource.</title>
        <authorList>
            <person name="Lichtner F.J."/>
        </authorList>
    </citation>
    <scope>NUCLEOTIDE SEQUENCE [LARGE SCALE GENOMIC DNA]</scope>
    <source>
        <strain evidence="4 6">120213</strain>
        <strain evidence="5 7">DMI_063113</strain>
    </source>
</reference>
<dbReference type="InterPro" id="IPR028245">
    <property type="entry name" value="PIL1/LSP1"/>
</dbReference>
<feature type="coiled-coil region" evidence="2">
    <location>
        <begin position="167"/>
        <end position="194"/>
    </location>
</feature>
<feature type="region of interest" description="Disordered" evidence="3">
    <location>
        <begin position="1"/>
        <end position="32"/>
    </location>
</feature>
<dbReference type="PANTHER" id="PTHR31962">
    <property type="entry name" value="SPHINGOLIPID LONG CHAIN BASE-RESPONSIVE PROTEIN PIL1"/>
    <property type="match status" value="1"/>
</dbReference>
<feature type="compositionally biased region" description="Polar residues" evidence="3">
    <location>
        <begin position="1"/>
        <end position="11"/>
    </location>
</feature>
<dbReference type="FunFam" id="1.20.1270.60:FF:000005">
    <property type="entry name" value="Sphingolipid long chain base-responsive pil1"/>
    <property type="match status" value="1"/>
</dbReference>
<dbReference type="Proteomes" id="UP000490939">
    <property type="component" value="Unassembled WGS sequence"/>
</dbReference>
<dbReference type="GO" id="GO:0006897">
    <property type="term" value="P:endocytosis"/>
    <property type="evidence" value="ECO:0007669"/>
    <property type="project" value="TreeGrafter"/>
</dbReference>
<keyword evidence="2" id="KW-0175">Coiled coil</keyword>
<evidence type="ECO:0000313" key="4">
    <source>
        <dbReference type="EMBL" id="KAE9968606.1"/>
    </source>
</evidence>
<dbReference type="InterPro" id="IPR027267">
    <property type="entry name" value="AH/BAR_dom_sf"/>
</dbReference>
<dbReference type="Pfam" id="PF13805">
    <property type="entry name" value="Pil1"/>
    <property type="match status" value="1"/>
</dbReference>
<dbReference type="Gene3D" id="1.20.1270.60">
    <property type="entry name" value="Arfaptin homology (AH) domain/BAR domain"/>
    <property type="match status" value="1"/>
</dbReference>
<dbReference type="GO" id="GO:0036286">
    <property type="term" value="C:eisosome filament"/>
    <property type="evidence" value="ECO:0007669"/>
    <property type="project" value="TreeGrafter"/>
</dbReference>
<feature type="compositionally biased region" description="Basic and acidic residues" evidence="3">
    <location>
        <begin position="288"/>
        <end position="310"/>
    </location>
</feature>
<dbReference type="AlphaFoldDB" id="A0A8H3ZCL7"/>
<dbReference type="EMBL" id="WNWS01000399">
    <property type="protein sequence ID" value="KAE9968606.1"/>
    <property type="molecule type" value="Genomic_DNA"/>
</dbReference>
<keyword evidence="7" id="KW-1185">Reference proteome</keyword>
<gene>
    <name evidence="5" type="ORF">EG327_000154</name>
    <name evidence="4" type="ORF">EG328_007348</name>
</gene>
<dbReference type="OrthoDB" id="5599269at2759"/>
<dbReference type="Proteomes" id="UP000447873">
    <property type="component" value="Unassembled WGS sequence"/>
</dbReference>
<feature type="compositionally biased region" description="Basic and acidic residues" evidence="3">
    <location>
        <begin position="344"/>
        <end position="354"/>
    </location>
</feature>
<comment type="caution">
    <text evidence="5">The sequence shown here is derived from an EMBL/GenBank/DDBJ whole genome shotgun (WGS) entry which is preliminary data.</text>
</comment>